<evidence type="ECO:0000313" key="2">
    <source>
        <dbReference type="Proteomes" id="UP000223025"/>
    </source>
</evidence>
<keyword evidence="2" id="KW-1185">Reference proteome</keyword>
<protein>
    <submittedName>
        <fullName evidence="1">Uncharacterized protein</fullName>
    </submittedName>
</protein>
<evidence type="ECO:0000313" key="1">
    <source>
        <dbReference type="EMBL" id="AUZ94871.1"/>
    </source>
</evidence>
<organism evidence="1 2">
    <name type="scientific">Agrobacterium phage Atu_ph07</name>
    <dbReference type="NCBI Taxonomy" id="2024264"/>
    <lineage>
        <taxon>Viruses</taxon>
        <taxon>Duplodnaviria</taxon>
        <taxon>Heunggongvirae</taxon>
        <taxon>Uroviricota</taxon>
        <taxon>Caudoviricetes</taxon>
        <taxon>Polybotosvirus</taxon>
        <taxon>Polybotosvirus Atuph07</taxon>
    </lineage>
</organism>
<reference evidence="1 2" key="1">
    <citation type="submission" date="2017-06" db="EMBL/GenBank/DDBJ databases">
        <authorList>
            <person name="Kim H.J."/>
            <person name="Triplett B.A."/>
        </authorList>
    </citation>
    <scope>NUCLEOTIDE SEQUENCE [LARGE SCALE GENOMIC DNA]</scope>
</reference>
<dbReference type="RefSeq" id="YP_009611724.1">
    <property type="nucleotide sequence ID" value="NC_042013.1"/>
</dbReference>
<accession>A0A2L0UZB6</accession>
<dbReference type="Proteomes" id="UP000223025">
    <property type="component" value="Segment"/>
</dbReference>
<dbReference type="EMBL" id="MF403008">
    <property type="protein sequence ID" value="AUZ94871.1"/>
    <property type="molecule type" value="Genomic_DNA"/>
</dbReference>
<dbReference type="GeneID" id="40088062"/>
<sequence length="267" mass="31188">MRWHQLNEAGDTEKGYSIVNEIPEKYRRIVKEYITMSESYVYRGMKDTGTIIFGDGTKMSRKSKNTTNYYTYIVDRILRRQWEKFPLRSESFICTTHESTAGSYGTVYVVIPLENQDFGVAPSDDFWYAFDETLEQIISNGSLHYFNQILGRLYYILKKKEIMAASADSFFNSMAILSQAIKKTNYDYDSFPSTSDDLQTFQDEFALYKYFKEAGDVQKGLAQIFDPVKNKFSLSKHPDDHDSEVWISGKVMFIRYESIEEIDWDSL</sequence>
<name>A0A2L0UZB6_9CAUD</name>
<proteinExistence type="predicted"/>
<dbReference type="KEGG" id="vg:40088062"/>